<feature type="signal peptide" evidence="1">
    <location>
        <begin position="1"/>
        <end position="26"/>
    </location>
</feature>
<evidence type="ECO:0008006" key="4">
    <source>
        <dbReference type="Google" id="ProtNLM"/>
    </source>
</evidence>
<name>A0A519BHI1_ACIG2</name>
<organism evidence="2 3">
    <name type="scientific">Acididesulfobacter guangdongensis</name>
    <dbReference type="NCBI Taxonomy" id="2597225"/>
    <lineage>
        <taxon>Bacteria</taxon>
        <taxon>Deltaproteobacteria</taxon>
        <taxon>Candidatus Acidulodesulfobacterales</taxon>
        <taxon>Candidatus Acididesulfobacter</taxon>
    </lineage>
</organism>
<evidence type="ECO:0000256" key="1">
    <source>
        <dbReference type="SAM" id="SignalP"/>
    </source>
</evidence>
<dbReference type="AlphaFoldDB" id="A0A519BHI1"/>
<dbReference type="EMBL" id="SGBC01000001">
    <property type="protein sequence ID" value="RZD16727.1"/>
    <property type="molecule type" value="Genomic_DNA"/>
</dbReference>
<reference evidence="2 3" key="1">
    <citation type="journal article" date="2019" name="ISME J.">
        <title>Insights into ecological role of a new deltaproteobacterial order Candidatus Acidulodesulfobacterales by metagenomics and metatranscriptomics.</title>
        <authorList>
            <person name="Tan S."/>
            <person name="Liu J."/>
            <person name="Fang Y."/>
            <person name="Hedlund B.P."/>
            <person name="Lian Z.H."/>
            <person name="Huang L.Y."/>
            <person name="Li J.T."/>
            <person name="Huang L.N."/>
            <person name="Li W.J."/>
            <person name="Jiang H.C."/>
            <person name="Dong H.L."/>
            <person name="Shu W.S."/>
        </authorList>
    </citation>
    <scope>NUCLEOTIDE SEQUENCE [LARGE SCALE GENOMIC DNA]</scope>
    <source>
        <strain evidence="2">AP2</strain>
    </source>
</reference>
<gene>
    <name evidence="2" type="ORF">EVJ46_00350</name>
</gene>
<dbReference type="Proteomes" id="UP000316562">
    <property type="component" value="Unassembled WGS sequence"/>
</dbReference>
<protein>
    <recommendedName>
        <fullName evidence="4">DUF4292 domain-containing protein</fullName>
    </recommendedName>
</protein>
<proteinExistence type="predicted"/>
<evidence type="ECO:0000313" key="3">
    <source>
        <dbReference type="Proteomes" id="UP000316562"/>
    </source>
</evidence>
<evidence type="ECO:0000313" key="2">
    <source>
        <dbReference type="EMBL" id="RZD16727.1"/>
    </source>
</evidence>
<sequence>MKLFFKIFAVCLIVSASYFLTGCAYNNIKEKTVPIRKSHIFIPEKTVIKKVAANYKGFKNISGRAKMLYYYGGTPYEESVFYKYLKGKCLKFAIMDMYGNVVFSSKINNNGAIFTNTYRTKKNPNPIIKVLFNKKYKIKSINSYKRIFKSVRLLLNLDNTEKINKSDMFYNTENGYFFEYKPKQKYYYIYVNNNFLINKIAAIRNKKFIETITFSRYIKKSGIYLPLKINIDDYLYNVKMIIKLSKGSKLTLSRNFKN</sequence>
<feature type="chain" id="PRO_5021866375" description="DUF4292 domain-containing protein" evidence="1">
    <location>
        <begin position="27"/>
        <end position="258"/>
    </location>
</feature>
<accession>A0A519BHI1</accession>
<comment type="caution">
    <text evidence="2">The sequence shown here is derived from an EMBL/GenBank/DDBJ whole genome shotgun (WGS) entry which is preliminary data.</text>
</comment>
<keyword evidence="1" id="KW-0732">Signal</keyword>
<dbReference type="PROSITE" id="PS51257">
    <property type="entry name" value="PROKAR_LIPOPROTEIN"/>
    <property type="match status" value="1"/>
</dbReference>